<dbReference type="Proteomes" id="UP000197156">
    <property type="component" value="Chromosome"/>
</dbReference>
<dbReference type="OrthoDB" id="97625at2157"/>
<keyword evidence="2" id="KW-1185">Reference proteome</keyword>
<accession>A0A218P2G2</accession>
<reference evidence="1 2" key="1">
    <citation type="submission" date="2016-03" db="EMBL/GenBank/DDBJ databases">
        <title>Complete genome sequence of Thermococcus celer.</title>
        <authorList>
            <person name="Oger P.M."/>
        </authorList>
    </citation>
    <scope>NUCLEOTIDE SEQUENCE [LARGE SCALE GENOMIC DNA]</scope>
    <source>
        <strain evidence="1 2">Vu 13</strain>
    </source>
</reference>
<dbReference type="KEGG" id="tce:A3L02_05810"/>
<organism evidence="1 2">
    <name type="scientific">Thermococcus celer Vu 13 = JCM 8558</name>
    <dbReference type="NCBI Taxonomy" id="1293037"/>
    <lineage>
        <taxon>Archaea</taxon>
        <taxon>Methanobacteriati</taxon>
        <taxon>Methanobacteriota</taxon>
        <taxon>Thermococci</taxon>
        <taxon>Thermococcales</taxon>
        <taxon>Thermococcaceae</taxon>
        <taxon>Thermococcus</taxon>
    </lineage>
</organism>
<protein>
    <submittedName>
        <fullName evidence="1">Uncharacterized protein</fullName>
    </submittedName>
</protein>
<dbReference type="AlphaFoldDB" id="A0A218P2G2"/>
<evidence type="ECO:0000313" key="1">
    <source>
        <dbReference type="EMBL" id="ASI99115.1"/>
    </source>
</evidence>
<proteinExistence type="predicted"/>
<name>A0A218P2G2_THECE</name>
<dbReference type="RefSeq" id="WP_088863057.1">
    <property type="nucleotide sequence ID" value="NZ_CP014854.1"/>
</dbReference>
<evidence type="ECO:0000313" key="2">
    <source>
        <dbReference type="Proteomes" id="UP000197156"/>
    </source>
</evidence>
<gene>
    <name evidence="1" type="ORF">A3L02_05810</name>
</gene>
<dbReference type="EMBL" id="CP014854">
    <property type="protein sequence ID" value="ASI99115.1"/>
    <property type="molecule type" value="Genomic_DNA"/>
</dbReference>
<dbReference type="GeneID" id="33324255"/>
<sequence>MVVKYEPQERHERIMRLFQEALRAENLRDLEGAKRKLDEIMELAREEEPALYFEACFRLAEIFIQEDNYRGAVKCAIRGIHRASSEGLYKLGIKRLGDILFIIKGEGRLGDLAEDMDVTLDLVKDDEELHRFVRALIKVARGEEVEERFSVEELNDIMNILKGENGRRA</sequence>